<gene>
    <name evidence="1" type="ORF">L6164_019965</name>
</gene>
<protein>
    <submittedName>
        <fullName evidence="1">Uncharacterized protein</fullName>
    </submittedName>
</protein>
<evidence type="ECO:0000313" key="2">
    <source>
        <dbReference type="Proteomes" id="UP000828941"/>
    </source>
</evidence>
<organism evidence="1 2">
    <name type="scientific">Bauhinia variegata</name>
    <name type="common">Purple orchid tree</name>
    <name type="synonym">Phanera variegata</name>
    <dbReference type="NCBI Taxonomy" id="167791"/>
    <lineage>
        <taxon>Eukaryota</taxon>
        <taxon>Viridiplantae</taxon>
        <taxon>Streptophyta</taxon>
        <taxon>Embryophyta</taxon>
        <taxon>Tracheophyta</taxon>
        <taxon>Spermatophyta</taxon>
        <taxon>Magnoliopsida</taxon>
        <taxon>eudicotyledons</taxon>
        <taxon>Gunneridae</taxon>
        <taxon>Pentapetalae</taxon>
        <taxon>rosids</taxon>
        <taxon>fabids</taxon>
        <taxon>Fabales</taxon>
        <taxon>Fabaceae</taxon>
        <taxon>Cercidoideae</taxon>
        <taxon>Cercideae</taxon>
        <taxon>Bauhiniinae</taxon>
        <taxon>Bauhinia</taxon>
    </lineage>
</organism>
<keyword evidence="2" id="KW-1185">Reference proteome</keyword>
<dbReference type="EMBL" id="CM039433">
    <property type="protein sequence ID" value="KAI4327515.1"/>
    <property type="molecule type" value="Genomic_DNA"/>
</dbReference>
<accession>A0ACB9MY90</accession>
<sequence length="224" mass="25709">MVKVREKCRETEKQIYWTEFTSGRHQFFKIMIGGFRNLLRIPIKFVRHFKVKLSGSVRLRGPSGHVWNVKLARTADDLLFHKGWKNFAQDHSLAAGDFLVFRYIGDSSFGVSIFDETGCEREDAYFVKKHTCCSGNACFLQKKENKFVQVKDQEGEGEQAKDRKPSKGASRSAGKKVRERNLEVGSEYITSKIVGTSYVPRNSNRVDQMMKEKSHEVIELTTSD</sequence>
<proteinExistence type="predicted"/>
<dbReference type="Proteomes" id="UP000828941">
    <property type="component" value="Chromosome 8"/>
</dbReference>
<reference evidence="1 2" key="1">
    <citation type="journal article" date="2022" name="DNA Res.">
        <title>Chromosomal-level genome assembly of the orchid tree Bauhinia variegata (Leguminosae; Cercidoideae) supports the allotetraploid origin hypothesis of Bauhinia.</title>
        <authorList>
            <person name="Zhong Y."/>
            <person name="Chen Y."/>
            <person name="Zheng D."/>
            <person name="Pang J."/>
            <person name="Liu Y."/>
            <person name="Luo S."/>
            <person name="Meng S."/>
            <person name="Qian L."/>
            <person name="Wei D."/>
            <person name="Dai S."/>
            <person name="Zhou R."/>
        </authorList>
    </citation>
    <scope>NUCLEOTIDE SEQUENCE [LARGE SCALE GENOMIC DNA]</scope>
    <source>
        <strain evidence="1">BV-YZ2020</strain>
    </source>
</reference>
<name>A0ACB9MY90_BAUVA</name>
<comment type="caution">
    <text evidence="1">The sequence shown here is derived from an EMBL/GenBank/DDBJ whole genome shotgun (WGS) entry which is preliminary data.</text>
</comment>
<evidence type="ECO:0000313" key="1">
    <source>
        <dbReference type="EMBL" id="KAI4327515.1"/>
    </source>
</evidence>